<name>A0A934K5Y3_9BACT</name>
<feature type="domain" description="ABC transporter" evidence="5">
    <location>
        <begin position="29"/>
        <end position="266"/>
    </location>
</feature>
<dbReference type="InterPro" id="IPR051120">
    <property type="entry name" value="ABC_AA/LPS_Transport"/>
</dbReference>
<dbReference type="PROSITE" id="PS50893">
    <property type="entry name" value="ABC_TRANSPORTER_2"/>
    <property type="match status" value="1"/>
</dbReference>
<feature type="region of interest" description="Disordered" evidence="4">
    <location>
        <begin position="269"/>
        <end position="288"/>
    </location>
</feature>
<gene>
    <name evidence="6" type="ORF">JF922_15600</name>
</gene>
<dbReference type="Pfam" id="PF00005">
    <property type="entry name" value="ABC_tran"/>
    <property type="match status" value="1"/>
</dbReference>
<keyword evidence="1" id="KW-0813">Transport</keyword>
<dbReference type="InterPro" id="IPR003593">
    <property type="entry name" value="AAA+_ATPase"/>
</dbReference>
<evidence type="ECO:0000256" key="2">
    <source>
        <dbReference type="ARBA" id="ARBA00022741"/>
    </source>
</evidence>
<keyword evidence="7" id="KW-1185">Reference proteome</keyword>
<dbReference type="GO" id="GO:0005524">
    <property type="term" value="F:ATP binding"/>
    <property type="evidence" value="ECO:0007669"/>
    <property type="project" value="UniProtKB-KW"/>
</dbReference>
<proteinExistence type="predicted"/>
<keyword evidence="3 6" id="KW-0067">ATP-binding</keyword>
<dbReference type="SUPFAM" id="SSF52540">
    <property type="entry name" value="P-loop containing nucleoside triphosphate hydrolases"/>
    <property type="match status" value="1"/>
</dbReference>
<dbReference type="InterPro" id="IPR003439">
    <property type="entry name" value="ABC_transporter-like_ATP-bd"/>
</dbReference>
<sequence length="288" mass="30613">MGRTALHRTRPAPARTNEADSLSTGRSICHVIDGWRSFGAVQALAGVDIDIRSGELLGIVGPNGSGKTTLFNCITGRFRLSRGRVLWNGKDITRWSTDRIARAGLVRTFQQSMSFGTGTVRDNVTMALDIARAARHPERQTSIPGDVEGLLEFTNLQVLADTSSAVLSHGSLRKLGIALALAVHPVLLLLDEPAAGLNNAESGELASLLRKVRKSGVTLVVVDHDMGFLMPLVDRVVVLSAGRKLREGTPSEVRTDPSVIEAYLGSGFNREPLPGPGPSATAPGEIVG</sequence>
<evidence type="ECO:0000256" key="3">
    <source>
        <dbReference type="ARBA" id="ARBA00022840"/>
    </source>
</evidence>
<keyword evidence="2" id="KW-0547">Nucleotide-binding</keyword>
<dbReference type="InterPro" id="IPR032823">
    <property type="entry name" value="BCA_ABC_TP_C"/>
</dbReference>
<evidence type="ECO:0000256" key="4">
    <source>
        <dbReference type="SAM" id="MobiDB-lite"/>
    </source>
</evidence>
<accession>A0A934K5Y3</accession>
<dbReference type="SMART" id="SM00382">
    <property type="entry name" value="AAA"/>
    <property type="match status" value="1"/>
</dbReference>
<dbReference type="Gene3D" id="3.40.50.300">
    <property type="entry name" value="P-loop containing nucleotide triphosphate hydrolases"/>
    <property type="match status" value="1"/>
</dbReference>
<evidence type="ECO:0000259" key="5">
    <source>
        <dbReference type="PROSITE" id="PS50893"/>
    </source>
</evidence>
<organism evidence="6 7">
    <name type="scientific">Candidatus Nephthysia bennettiae</name>
    <dbReference type="NCBI Taxonomy" id="3127016"/>
    <lineage>
        <taxon>Bacteria</taxon>
        <taxon>Bacillati</taxon>
        <taxon>Candidatus Dormiibacterota</taxon>
        <taxon>Candidatus Dormibacteria</taxon>
        <taxon>Candidatus Dormibacterales</taxon>
        <taxon>Candidatus Dormibacteraceae</taxon>
        <taxon>Candidatus Nephthysia</taxon>
    </lineage>
</organism>
<dbReference type="PANTHER" id="PTHR45772">
    <property type="entry name" value="CONSERVED COMPONENT OF ABC TRANSPORTER FOR NATURAL AMINO ACIDS-RELATED"/>
    <property type="match status" value="1"/>
</dbReference>
<feature type="region of interest" description="Disordered" evidence="4">
    <location>
        <begin position="1"/>
        <end position="20"/>
    </location>
</feature>
<dbReference type="PANTHER" id="PTHR45772:SF9">
    <property type="entry name" value="CONSERVED COMPONENT OF ABC TRANSPORTER FOR NATURAL AMINO ACIDS"/>
    <property type="match status" value="1"/>
</dbReference>
<evidence type="ECO:0000256" key="1">
    <source>
        <dbReference type="ARBA" id="ARBA00022448"/>
    </source>
</evidence>
<reference evidence="6" key="1">
    <citation type="submission" date="2020-10" db="EMBL/GenBank/DDBJ databases">
        <title>Ca. Dormibacterota MAGs.</title>
        <authorList>
            <person name="Montgomery K."/>
        </authorList>
    </citation>
    <scope>NUCLEOTIDE SEQUENCE [LARGE SCALE GENOMIC DNA]</scope>
    <source>
        <strain evidence="6">SC8812_S17_10</strain>
    </source>
</reference>
<dbReference type="RefSeq" id="WP_338202998.1">
    <property type="nucleotide sequence ID" value="NZ_JAEKNR010000155.1"/>
</dbReference>
<dbReference type="CDD" id="cd03219">
    <property type="entry name" value="ABC_Mj1267_LivG_branched"/>
    <property type="match status" value="1"/>
</dbReference>
<dbReference type="Proteomes" id="UP000612893">
    <property type="component" value="Unassembled WGS sequence"/>
</dbReference>
<comment type="caution">
    <text evidence="6">The sequence shown here is derived from an EMBL/GenBank/DDBJ whole genome shotgun (WGS) entry which is preliminary data.</text>
</comment>
<evidence type="ECO:0000313" key="6">
    <source>
        <dbReference type="EMBL" id="MBJ7599489.1"/>
    </source>
</evidence>
<dbReference type="InterPro" id="IPR027417">
    <property type="entry name" value="P-loop_NTPase"/>
</dbReference>
<dbReference type="AlphaFoldDB" id="A0A934K5Y3"/>
<evidence type="ECO:0000313" key="7">
    <source>
        <dbReference type="Proteomes" id="UP000612893"/>
    </source>
</evidence>
<dbReference type="EMBL" id="JAEKNR010000155">
    <property type="protein sequence ID" value="MBJ7599489.1"/>
    <property type="molecule type" value="Genomic_DNA"/>
</dbReference>
<feature type="compositionally biased region" description="Basic residues" evidence="4">
    <location>
        <begin position="1"/>
        <end position="10"/>
    </location>
</feature>
<protein>
    <submittedName>
        <fullName evidence="6">ABC transporter ATP-binding protein</fullName>
    </submittedName>
</protein>
<dbReference type="Pfam" id="PF12399">
    <property type="entry name" value="BCA_ABC_TP_C"/>
    <property type="match status" value="1"/>
</dbReference>